<dbReference type="Proteomes" id="UP000294194">
    <property type="component" value="Unassembled WGS sequence"/>
</dbReference>
<accession>A0A4Q9GSR1</accession>
<gene>
    <name evidence="1" type="ORF">EYE40_10100</name>
</gene>
<organism evidence="1 2">
    <name type="scientific">Glaciihabitans arcticus</name>
    <dbReference type="NCBI Taxonomy" id="2668039"/>
    <lineage>
        <taxon>Bacteria</taxon>
        <taxon>Bacillati</taxon>
        <taxon>Actinomycetota</taxon>
        <taxon>Actinomycetes</taxon>
        <taxon>Micrococcales</taxon>
        <taxon>Microbacteriaceae</taxon>
        <taxon>Glaciihabitans</taxon>
    </lineage>
</organism>
<reference evidence="2" key="1">
    <citation type="submission" date="2019-02" db="EMBL/GenBank/DDBJ databases">
        <title>Glaciihabitans arcticus sp. nov., a psychrotolerant bacterium isolated from polar soil.</title>
        <authorList>
            <person name="Dahal R.H."/>
        </authorList>
    </citation>
    <scope>NUCLEOTIDE SEQUENCE [LARGE SCALE GENOMIC DNA]</scope>
    <source>
        <strain evidence="2">RP-3-7</strain>
    </source>
</reference>
<protein>
    <submittedName>
        <fullName evidence="1">Glutaminase</fullName>
    </submittedName>
</protein>
<sequence length="160" mass="17444">MTALADLLAEAIADLEGLPDESLGVWRQSRGIGRLRAAPTLQPAGRAWRLGVLLIDRQGNLYATGEVTRAIEPQIAVTSRTLLAEERREIRRAAARGKFPEGEVVNHSYTPIDVDELARAGASGPLLISDGIVRVRWKAGDGTRPLDAYLRERIGLLREG</sequence>
<dbReference type="EMBL" id="SISG01000001">
    <property type="protein sequence ID" value="TBN57711.1"/>
    <property type="molecule type" value="Genomic_DNA"/>
</dbReference>
<evidence type="ECO:0000313" key="1">
    <source>
        <dbReference type="EMBL" id="TBN57711.1"/>
    </source>
</evidence>
<comment type="caution">
    <text evidence="1">The sequence shown here is derived from an EMBL/GenBank/DDBJ whole genome shotgun (WGS) entry which is preliminary data.</text>
</comment>
<name>A0A4Q9GSR1_9MICO</name>
<keyword evidence="2" id="KW-1185">Reference proteome</keyword>
<evidence type="ECO:0000313" key="2">
    <source>
        <dbReference type="Proteomes" id="UP000294194"/>
    </source>
</evidence>
<proteinExistence type="predicted"/>
<dbReference type="RefSeq" id="WP_130981822.1">
    <property type="nucleotide sequence ID" value="NZ_SISG01000001.1"/>
</dbReference>
<dbReference type="AlphaFoldDB" id="A0A4Q9GSR1"/>